<dbReference type="EMBL" id="BQKY01000007">
    <property type="protein sequence ID" value="GJN90931.1"/>
    <property type="molecule type" value="Genomic_DNA"/>
</dbReference>
<feature type="compositionally biased region" description="Low complexity" evidence="1">
    <location>
        <begin position="141"/>
        <end position="175"/>
    </location>
</feature>
<dbReference type="AlphaFoldDB" id="A0AAV5GED9"/>
<evidence type="ECO:0000313" key="2">
    <source>
        <dbReference type="EMBL" id="GJN90931.1"/>
    </source>
</evidence>
<feature type="region of interest" description="Disordered" evidence="1">
    <location>
        <begin position="134"/>
        <end position="175"/>
    </location>
</feature>
<protein>
    <submittedName>
        <fullName evidence="2">Uncharacterized protein</fullName>
    </submittedName>
</protein>
<keyword evidence="3" id="KW-1185">Reference proteome</keyword>
<name>A0AAV5GED9_9BASI</name>
<evidence type="ECO:0000313" key="3">
    <source>
        <dbReference type="Proteomes" id="UP001342314"/>
    </source>
</evidence>
<comment type="caution">
    <text evidence="2">The sequence shown here is derived from an EMBL/GenBank/DDBJ whole genome shotgun (WGS) entry which is preliminary data.</text>
</comment>
<dbReference type="Proteomes" id="UP001342314">
    <property type="component" value="Unassembled WGS sequence"/>
</dbReference>
<reference evidence="2 3" key="1">
    <citation type="submission" date="2021-12" db="EMBL/GenBank/DDBJ databases">
        <title>High titer production of polyol ester of fatty acids by Rhodotorula paludigena BS15 towards product separation-free biomass refinery.</title>
        <authorList>
            <person name="Mano J."/>
            <person name="Ono H."/>
            <person name="Tanaka T."/>
            <person name="Naito K."/>
            <person name="Sushida H."/>
            <person name="Ike M."/>
            <person name="Tokuyasu K."/>
            <person name="Kitaoka M."/>
        </authorList>
    </citation>
    <scope>NUCLEOTIDE SEQUENCE [LARGE SCALE GENOMIC DNA]</scope>
    <source>
        <strain evidence="2 3">BS15</strain>
    </source>
</reference>
<evidence type="ECO:0000256" key="1">
    <source>
        <dbReference type="SAM" id="MobiDB-lite"/>
    </source>
</evidence>
<gene>
    <name evidence="2" type="ORF">Rhopal_003945-T1</name>
</gene>
<accession>A0AAV5GED9</accession>
<proteinExistence type="predicted"/>
<sequence length="329" mass="35668">MGADAILSWYDTNSGRDSTNGNSWCGFPYDNSVPGFAPSLNTMLANFDGDYESAAKAYCGLEAEITTPDGRTVTLYVADAFDDTWVRTPASLDIIHGSFESLYGSYTDNKNNVVKNASWRFTGRRNERLTFKSTDSLGGWATPDSPASTMTSTTSIPTTVQTSATDTAPTPSSSANALTQAGISGFLGNNTNAILSWYDTNSGRDSTNGNSWCGFPYSNDLPGFAPSLRTMLSNFNYDYETAARAYCGLEAVITTPDGRTATMYIADAFDDTWVITPSSLDIIHGSFAQLYGSWTDNKLDVVKNAHWQLTGRRNARLTFKSKNSLGGWS</sequence>
<organism evidence="2 3">
    <name type="scientific">Rhodotorula paludigena</name>
    <dbReference type="NCBI Taxonomy" id="86838"/>
    <lineage>
        <taxon>Eukaryota</taxon>
        <taxon>Fungi</taxon>
        <taxon>Dikarya</taxon>
        <taxon>Basidiomycota</taxon>
        <taxon>Pucciniomycotina</taxon>
        <taxon>Microbotryomycetes</taxon>
        <taxon>Sporidiobolales</taxon>
        <taxon>Sporidiobolaceae</taxon>
        <taxon>Rhodotorula</taxon>
    </lineage>
</organism>